<organism evidence="4 5">
    <name type="scientific">Exiguobacterium oxidotolerans</name>
    <dbReference type="NCBI Taxonomy" id="223958"/>
    <lineage>
        <taxon>Bacteria</taxon>
        <taxon>Bacillati</taxon>
        <taxon>Bacillota</taxon>
        <taxon>Bacilli</taxon>
        <taxon>Bacillales</taxon>
        <taxon>Bacillales Family XII. Incertae Sedis</taxon>
        <taxon>Exiguobacterium</taxon>
    </lineage>
</organism>
<evidence type="ECO:0000313" key="4">
    <source>
        <dbReference type="EMBL" id="VWX33290.1"/>
    </source>
</evidence>
<dbReference type="Gene3D" id="3.90.79.10">
    <property type="entry name" value="Nucleoside Triphosphate Pyrophosphohydrolase"/>
    <property type="match status" value="1"/>
</dbReference>
<feature type="domain" description="Nudix hydrolase" evidence="3">
    <location>
        <begin position="1"/>
        <end position="130"/>
    </location>
</feature>
<sequence length="141" mass="15842">MPIQRSAVIILNEADEVALIRRDKQDVTYYVFPGGGLEEGATLEQTAIREAHEELGVDVELEGVAAIVRFNDLDNPYYWAKITGGVFGTGTGEEFEDTSSGYTPLWIKRSALKQLPVRPTSLVKELSEMTERFYDIRLEDI</sequence>
<name>A0A653I3B4_9BACL</name>
<dbReference type="AlphaFoldDB" id="A0A653I3B4"/>
<keyword evidence="2 4" id="KW-0378">Hydrolase</keyword>
<dbReference type="PANTHER" id="PTHR43046">
    <property type="entry name" value="GDP-MANNOSE MANNOSYL HYDROLASE"/>
    <property type="match status" value="1"/>
</dbReference>
<protein>
    <submittedName>
        <fullName evidence="4">NUDIX hydrolase</fullName>
    </submittedName>
</protein>
<dbReference type="GO" id="GO:0016787">
    <property type="term" value="F:hydrolase activity"/>
    <property type="evidence" value="ECO:0007669"/>
    <property type="project" value="UniProtKB-KW"/>
</dbReference>
<proteinExistence type="predicted"/>
<gene>
    <name evidence="4" type="ORF">EXIGUO9Y_110093</name>
</gene>
<dbReference type="PROSITE" id="PS51462">
    <property type="entry name" value="NUDIX"/>
    <property type="match status" value="1"/>
</dbReference>
<dbReference type="Proteomes" id="UP000439752">
    <property type="component" value="Unassembled WGS sequence"/>
</dbReference>
<dbReference type="RefSeq" id="WP_029332753.1">
    <property type="nucleotide sequence ID" value="NZ_LR732308.1"/>
</dbReference>
<comment type="cofactor">
    <cofactor evidence="1">
        <name>Mg(2+)</name>
        <dbReference type="ChEBI" id="CHEBI:18420"/>
    </cofactor>
</comment>
<evidence type="ECO:0000259" key="3">
    <source>
        <dbReference type="PROSITE" id="PS51462"/>
    </source>
</evidence>
<accession>A0A653I3B4</accession>
<evidence type="ECO:0000256" key="2">
    <source>
        <dbReference type="ARBA" id="ARBA00022801"/>
    </source>
</evidence>
<dbReference type="InterPro" id="IPR015797">
    <property type="entry name" value="NUDIX_hydrolase-like_dom_sf"/>
</dbReference>
<dbReference type="InterPro" id="IPR020476">
    <property type="entry name" value="Nudix_hydrolase"/>
</dbReference>
<evidence type="ECO:0000313" key="5">
    <source>
        <dbReference type="Proteomes" id="UP000439752"/>
    </source>
</evidence>
<keyword evidence="5" id="KW-1185">Reference proteome</keyword>
<dbReference type="PRINTS" id="PR00502">
    <property type="entry name" value="NUDIXFAMILY"/>
</dbReference>
<dbReference type="PANTHER" id="PTHR43046:SF14">
    <property type="entry name" value="MUTT_NUDIX FAMILY PROTEIN"/>
    <property type="match status" value="1"/>
</dbReference>
<reference evidence="4 5" key="1">
    <citation type="submission" date="2019-10" db="EMBL/GenBank/DDBJ databases">
        <authorList>
            <person name="Karimi E."/>
        </authorList>
    </citation>
    <scope>NUCLEOTIDE SEQUENCE [LARGE SCALE GENOMIC DNA]</scope>
    <source>
        <strain evidence="4">Exiguobacterium sp. 9Y</strain>
    </source>
</reference>
<dbReference type="InterPro" id="IPR000086">
    <property type="entry name" value="NUDIX_hydrolase_dom"/>
</dbReference>
<dbReference type="CDD" id="cd04669">
    <property type="entry name" value="NUDIX_Hydrolase"/>
    <property type="match status" value="1"/>
</dbReference>
<dbReference type="Pfam" id="PF00293">
    <property type="entry name" value="NUDIX"/>
    <property type="match status" value="1"/>
</dbReference>
<dbReference type="EMBL" id="CABWKQ010000003">
    <property type="protein sequence ID" value="VWX33290.1"/>
    <property type="molecule type" value="Genomic_DNA"/>
</dbReference>
<evidence type="ECO:0000256" key="1">
    <source>
        <dbReference type="ARBA" id="ARBA00001946"/>
    </source>
</evidence>
<dbReference type="SUPFAM" id="SSF55811">
    <property type="entry name" value="Nudix"/>
    <property type="match status" value="1"/>
</dbReference>